<comment type="caution">
    <text evidence="3">The sequence shown here is derived from an EMBL/GenBank/DDBJ whole genome shotgun (WGS) entry which is preliminary data.</text>
</comment>
<feature type="transmembrane region" description="Helical" evidence="1">
    <location>
        <begin position="189"/>
        <end position="207"/>
    </location>
</feature>
<feature type="transmembrane region" description="Helical" evidence="1">
    <location>
        <begin position="157"/>
        <end position="174"/>
    </location>
</feature>
<feature type="transmembrane region" description="Helical" evidence="1">
    <location>
        <begin position="219"/>
        <end position="239"/>
    </location>
</feature>
<gene>
    <name evidence="3" type="ORF">FYJ85_15235</name>
</gene>
<evidence type="ECO:0000313" key="3">
    <source>
        <dbReference type="EMBL" id="MST98394.1"/>
    </source>
</evidence>
<protein>
    <submittedName>
        <fullName evidence="3">EamA family transporter</fullName>
    </submittedName>
</protein>
<sequence length="297" mass="32660">MFATLPAWLPPILLSAFGLGFYDLCKKHAVRDNPIMPVLFLATLCGSTFFVLAVVVTGELGSVLFCGTRTWLLTFAKALLVAASWSCVYYAMRELPISIVAPVRATAPLWTFLGSLFLFREIPTPLQGIAMLVIFAGYYLFSVIGKQEGISFLHHRGAHMVLLGTLLGSISALYDKYLLGTLAIPRETMQFHFSVDLVLILGTAWLIQSRFGSGARKFTWRWSIPATGMLLIIADWLYFYALSLPDTQISILSLLRRCSCVVTFAVGSFCFRDKNIKVKAAALAAILAGVVMLALAK</sequence>
<accession>A0A844G610</accession>
<dbReference type="PANTHER" id="PTHR22911:SF137">
    <property type="entry name" value="SOLUTE CARRIER FAMILY 35 MEMBER G2-RELATED"/>
    <property type="match status" value="1"/>
</dbReference>
<keyword evidence="4" id="KW-1185">Reference proteome</keyword>
<feature type="transmembrane region" description="Helical" evidence="1">
    <location>
        <begin position="70"/>
        <end position="92"/>
    </location>
</feature>
<evidence type="ECO:0000259" key="2">
    <source>
        <dbReference type="Pfam" id="PF00892"/>
    </source>
</evidence>
<dbReference type="AlphaFoldDB" id="A0A844G610"/>
<proteinExistence type="predicted"/>
<dbReference type="PANTHER" id="PTHR22911">
    <property type="entry name" value="ACYL-MALONYL CONDENSING ENZYME-RELATED"/>
    <property type="match status" value="1"/>
</dbReference>
<feature type="transmembrane region" description="Helical" evidence="1">
    <location>
        <begin position="99"/>
        <end position="119"/>
    </location>
</feature>
<name>A0A844G610_9BACT</name>
<dbReference type="Pfam" id="PF00892">
    <property type="entry name" value="EamA"/>
    <property type="match status" value="1"/>
</dbReference>
<organism evidence="3 4">
    <name type="scientific">Victivallis lenta</name>
    <dbReference type="NCBI Taxonomy" id="2606640"/>
    <lineage>
        <taxon>Bacteria</taxon>
        <taxon>Pseudomonadati</taxon>
        <taxon>Lentisphaerota</taxon>
        <taxon>Lentisphaeria</taxon>
        <taxon>Victivallales</taxon>
        <taxon>Victivallaceae</taxon>
        <taxon>Victivallis</taxon>
    </lineage>
</organism>
<feature type="transmembrane region" description="Helical" evidence="1">
    <location>
        <begin position="125"/>
        <end position="145"/>
    </location>
</feature>
<dbReference type="EMBL" id="VUNS01000018">
    <property type="protein sequence ID" value="MST98394.1"/>
    <property type="molecule type" value="Genomic_DNA"/>
</dbReference>
<dbReference type="InterPro" id="IPR037185">
    <property type="entry name" value="EmrE-like"/>
</dbReference>
<dbReference type="Gene3D" id="1.10.3730.20">
    <property type="match status" value="1"/>
</dbReference>
<feature type="transmembrane region" description="Helical" evidence="1">
    <location>
        <begin position="37"/>
        <end position="58"/>
    </location>
</feature>
<keyword evidence="1" id="KW-0472">Membrane</keyword>
<feature type="transmembrane region" description="Helical" evidence="1">
    <location>
        <begin position="278"/>
        <end position="296"/>
    </location>
</feature>
<evidence type="ECO:0000256" key="1">
    <source>
        <dbReference type="SAM" id="Phobius"/>
    </source>
</evidence>
<feature type="transmembrane region" description="Helical" evidence="1">
    <location>
        <begin position="6"/>
        <end position="25"/>
    </location>
</feature>
<dbReference type="RefSeq" id="WP_154419407.1">
    <property type="nucleotide sequence ID" value="NZ_DBFCGB010000105.1"/>
</dbReference>
<feature type="transmembrane region" description="Helical" evidence="1">
    <location>
        <begin position="251"/>
        <end position="271"/>
    </location>
</feature>
<dbReference type="SUPFAM" id="SSF103481">
    <property type="entry name" value="Multidrug resistance efflux transporter EmrE"/>
    <property type="match status" value="2"/>
</dbReference>
<dbReference type="InterPro" id="IPR000620">
    <property type="entry name" value="EamA_dom"/>
</dbReference>
<dbReference type="Proteomes" id="UP000435649">
    <property type="component" value="Unassembled WGS sequence"/>
</dbReference>
<keyword evidence="1" id="KW-0812">Transmembrane</keyword>
<reference evidence="3 4" key="1">
    <citation type="submission" date="2019-08" db="EMBL/GenBank/DDBJ databases">
        <title>In-depth cultivation of the pig gut microbiome towards novel bacterial diversity and tailored functional studies.</title>
        <authorList>
            <person name="Wylensek D."/>
            <person name="Hitch T.C.A."/>
            <person name="Clavel T."/>
        </authorList>
    </citation>
    <scope>NUCLEOTIDE SEQUENCE [LARGE SCALE GENOMIC DNA]</scope>
    <source>
        <strain evidence="3 4">BBE-744-WT-12</strain>
    </source>
</reference>
<evidence type="ECO:0000313" key="4">
    <source>
        <dbReference type="Proteomes" id="UP000435649"/>
    </source>
</evidence>
<feature type="domain" description="EamA" evidence="2">
    <location>
        <begin position="12"/>
        <end position="142"/>
    </location>
</feature>
<keyword evidence="1" id="KW-1133">Transmembrane helix</keyword>
<dbReference type="GO" id="GO:0016020">
    <property type="term" value="C:membrane"/>
    <property type="evidence" value="ECO:0007669"/>
    <property type="project" value="InterPro"/>
</dbReference>